<feature type="region of interest" description="Disordered" evidence="1">
    <location>
        <begin position="26"/>
        <end position="49"/>
    </location>
</feature>
<protein>
    <submittedName>
        <fullName evidence="2">Uncharacterized protein</fullName>
    </submittedName>
</protein>
<evidence type="ECO:0000256" key="1">
    <source>
        <dbReference type="SAM" id="MobiDB-lite"/>
    </source>
</evidence>
<gene>
    <name evidence="2" type="ORF">DCAR_0417646</name>
</gene>
<dbReference type="Proteomes" id="UP000077755">
    <property type="component" value="Chromosome 4"/>
</dbReference>
<dbReference type="EMBL" id="CP093346">
    <property type="protein sequence ID" value="WOG98305.1"/>
    <property type="molecule type" value="Genomic_DNA"/>
</dbReference>
<evidence type="ECO:0000313" key="3">
    <source>
        <dbReference type="Proteomes" id="UP000077755"/>
    </source>
</evidence>
<reference evidence="2" key="2">
    <citation type="submission" date="2022-03" db="EMBL/GenBank/DDBJ databases">
        <title>Draft title - Genomic analysis of global carrot germplasm unveils the trajectory of domestication and the origin of high carotenoid orange carrot.</title>
        <authorList>
            <person name="Iorizzo M."/>
            <person name="Ellison S."/>
            <person name="Senalik D."/>
            <person name="Macko-Podgorni A."/>
            <person name="Grzebelus D."/>
            <person name="Bostan H."/>
            <person name="Rolling W."/>
            <person name="Curaba J."/>
            <person name="Simon P."/>
        </authorList>
    </citation>
    <scope>NUCLEOTIDE SEQUENCE</scope>
    <source>
        <tissue evidence="2">Leaf</tissue>
    </source>
</reference>
<keyword evidence="3" id="KW-1185">Reference proteome</keyword>
<dbReference type="AlphaFoldDB" id="A0AAF0X249"/>
<name>A0AAF0X249_DAUCS</name>
<evidence type="ECO:0000313" key="2">
    <source>
        <dbReference type="EMBL" id="WOG98305.1"/>
    </source>
</evidence>
<sequence length="293" mass="32481">MPPPVDLDALDTSCTTASDRKIACEQVADADGNSHSPSRSSDAAEEFNDVPPDFPAESFWLSQDAEFDWFDRNAFLERKESTRGNICSATNQSNNTTSQRFAKQLNSKAAILGMPNTQKSNHVDNKRRQSKAPIMRLFPSKRSESIKSTAGIAEPSSPKVSCIGRVRSKKSRSRRRKVTVKAVVERTRSADEVKKKKGFYSGLMSLFRSDRKCTNKGSVRISEPVVKSVSRKKKCEDPIQESCESACEPVGLGGMTRFVSGRRSESWIVGEESDAARNDSLEAFRKSGSTRRL</sequence>
<dbReference type="KEGG" id="dcr:108217453"/>
<dbReference type="PANTHER" id="PTHR34120">
    <property type="entry name" value="EXPRESSED PROTEIN"/>
    <property type="match status" value="1"/>
</dbReference>
<dbReference type="PANTHER" id="PTHR34120:SF2">
    <property type="entry name" value="OS01G0860900 PROTEIN"/>
    <property type="match status" value="1"/>
</dbReference>
<accession>A0AAF0X249</accession>
<proteinExistence type="predicted"/>
<reference evidence="2" key="1">
    <citation type="journal article" date="2016" name="Nat. Genet.">
        <title>A high-quality carrot genome assembly provides new insights into carotenoid accumulation and asterid genome evolution.</title>
        <authorList>
            <person name="Iorizzo M."/>
            <person name="Ellison S."/>
            <person name="Senalik D."/>
            <person name="Zeng P."/>
            <person name="Satapoomin P."/>
            <person name="Huang J."/>
            <person name="Bowman M."/>
            <person name="Iovene M."/>
            <person name="Sanseverino W."/>
            <person name="Cavagnaro P."/>
            <person name="Yildiz M."/>
            <person name="Macko-Podgorni A."/>
            <person name="Moranska E."/>
            <person name="Grzebelus E."/>
            <person name="Grzebelus D."/>
            <person name="Ashrafi H."/>
            <person name="Zheng Z."/>
            <person name="Cheng S."/>
            <person name="Spooner D."/>
            <person name="Van Deynze A."/>
            <person name="Simon P."/>
        </authorList>
    </citation>
    <scope>NUCLEOTIDE SEQUENCE</scope>
    <source>
        <tissue evidence="2">Leaf</tissue>
    </source>
</reference>
<organism evidence="2 3">
    <name type="scientific">Daucus carota subsp. sativus</name>
    <name type="common">Carrot</name>
    <dbReference type="NCBI Taxonomy" id="79200"/>
    <lineage>
        <taxon>Eukaryota</taxon>
        <taxon>Viridiplantae</taxon>
        <taxon>Streptophyta</taxon>
        <taxon>Embryophyta</taxon>
        <taxon>Tracheophyta</taxon>
        <taxon>Spermatophyta</taxon>
        <taxon>Magnoliopsida</taxon>
        <taxon>eudicotyledons</taxon>
        <taxon>Gunneridae</taxon>
        <taxon>Pentapetalae</taxon>
        <taxon>asterids</taxon>
        <taxon>campanulids</taxon>
        <taxon>Apiales</taxon>
        <taxon>Apiaceae</taxon>
        <taxon>Apioideae</taxon>
        <taxon>Scandiceae</taxon>
        <taxon>Daucinae</taxon>
        <taxon>Daucus</taxon>
        <taxon>Daucus sect. Daucus</taxon>
    </lineage>
</organism>